<dbReference type="EMBL" id="JBHUHV010000039">
    <property type="protein sequence ID" value="MFD2067930.1"/>
    <property type="molecule type" value="Genomic_DNA"/>
</dbReference>
<protein>
    <submittedName>
        <fullName evidence="2">Glycosyltransferase</fullName>
        <ecNumber evidence="2">2.4.-.-</ecNumber>
    </submittedName>
</protein>
<keyword evidence="3" id="KW-1185">Reference proteome</keyword>
<sequence>MNIVIIGLSITSSWGNGHATTYRGLVRELNKVGHNVLFLERDVAWYAGNRDLPNPQFCKTELYVSLEDLENRFTEHVREADMVIVGSYVPDGVQVGKWVIKTAKGIKAFYDIDTPVTLAKLERQDYEYLNPTLIPQYDLYLSFTGGPTLDLLEQKYGSPMARPLYCAVDQELYFPEYQETVWDLGYLGTYSEDRQPPLEKLMLDAARQWDRGRFVVVGPQYPKEIQWPANTAYSEHLPPLEHRRFYNSQRYTLNVTRADMVKAGYSPSVRLFEAAACGTPIISDYWDGLETIFELDKEILVAKSAKDTLCYLREMCKSQRKSIGELARQKVLSKHTAAHRAQELESYAHELMTINNDSLSTADGEGTAVKSFIS</sequence>
<dbReference type="InterPro" id="IPR055259">
    <property type="entry name" value="YkvP/CgeB_Glyco_trans-like"/>
</dbReference>
<organism evidence="2 3">
    <name type="scientific">Pontibacter silvestris</name>
    <dbReference type="NCBI Taxonomy" id="2305183"/>
    <lineage>
        <taxon>Bacteria</taxon>
        <taxon>Pseudomonadati</taxon>
        <taxon>Bacteroidota</taxon>
        <taxon>Cytophagia</taxon>
        <taxon>Cytophagales</taxon>
        <taxon>Hymenobacteraceae</taxon>
        <taxon>Pontibacter</taxon>
    </lineage>
</organism>
<accession>A0ABW4X177</accession>
<name>A0ABW4X177_9BACT</name>
<dbReference type="SUPFAM" id="SSF53756">
    <property type="entry name" value="UDP-Glycosyltransferase/glycogen phosphorylase"/>
    <property type="match status" value="1"/>
</dbReference>
<reference evidence="3" key="1">
    <citation type="journal article" date="2019" name="Int. J. Syst. Evol. Microbiol.">
        <title>The Global Catalogue of Microorganisms (GCM) 10K type strain sequencing project: providing services to taxonomists for standard genome sequencing and annotation.</title>
        <authorList>
            <consortium name="The Broad Institute Genomics Platform"/>
            <consortium name="The Broad Institute Genome Sequencing Center for Infectious Disease"/>
            <person name="Wu L."/>
            <person name="Ma J."/>
        </authorList>
    </citation>
    <scope>NUCLEOTIDE SEQUENCE [LARGE SCALE GENOMIC DNA]</scope>
    <source>
        <strain evidence="3">JCM 16545</strain>
    </source>
</reference>
<gene>
    <name evidence="2" type="ORF">ACFSKU_13630</name>
</gene>
<dbReference type="RefSeq" id="WP_229958481.1">
    <property type="nucleotide sequence ID" value="NZ_JAJJWI010000003.1"/>
</dbReference>
<evidence type="ECO:0000313" key="2">
    <source>
        <dbReference type="EMBL" id="MFD2067930.1"/>
    </source>
</evidence>
<evidence type="ECO:0000259" key="1">
    <source>
        <dbReference type="Pfam" id="PF13524"/>
    </source>
</evidence>
<keyword evidence="2" id="KW-0808">Transferase</keyword>
<evidence type="ECO:0000313" key="3">
    <source>
        <dbReference type="Proteomes" id="UP001597369"/>
    </source>
</evidence>
<keyword evidence="2" id="KW-0328">Glycosyltransferase</keyword>
<dbReference type="Proteomes" id="UP001597369">
    <property type="component" value="Unassembled WGS sequence"/>
</dbReference>
<dbReference type="EC" id="2.4.-.-" evidence="2"/>
<comment type="caution">
    <text evidence="2">The sequence shown here is derived from an EMBL/GenBank/DDBJ whole genome shotgun (WGS) entry which is preliminary data.</text>
</comment>
<dbReference type="Pfam" id="PF13524">
    <property type="entry name" value="Glyco_trans_1_2"/>
    <property type="match status" value="1"/>
</dbReference>
<proteinExistence type="predicted"/>
<feature type="domain" description="Spore protein YkvP/CgeB glycosyl transferase-like" evidence="1">
    <location>
        <begin position="200"/>
        <end position="345"/>
    </location>
</feature>
<dbReference type="GO" id="GO:0016757">
    <property type="term" value="F:glycosyltransferase activity"/>
    <property type="evidence" value="ECO:0007669"/>
    <property type="project" value="UniProtKB-KW"/>
</dbReference>
<dbReference type="Gene3D" id="3.40.50.2000">
    <property type="entry name" value="Glycogen Phosphorylase B"/>
    <property type="match status" value="1"/>
</dbReference>